<dbReference type="Gene3D" id="1.10.510.10">
    <property type="entry name" value="Transferase(Phosphotransferase) domain 1"/>
    <property type="match status" value="1"/>
</dbReference>
<dbReference type="SMART" id="SM00220">
    <property type="entry name" value="S_TKc"/>
    <property type="match status" value="1"/>
</dbReference>
<accession>A0A397SEK2</accession>
<evidence type="ECO:0000313" key="3">
    <source>
        <dbReference type="Proteomes" id="UP000265703"/>
    </source>
</evidence>
<dbReference type="GO" id="GO:0004672">
    <property type="term" value="F:protein kinase activity"/>
    <property type="evidence" value="ECO:0007669"/>
    <property type="project" value="InterPro"/>
</dbReference>
<organism evidence="2 3">
    <name type="scientific">Glomus cerebriforme</name>
    <dbReference type="NCBI Taxonomy" id="658196"/>
    <lineage>
        <taxon>Eukaryota</taxon>
        <taxon>Fungi</taxon>
        <taxon>Fungi incertae sedis</taxon>
        <taxon>Mucoromycota</taxon>
        <taxon>Glomeromycotina</taxon>
        <taxon>Glomeromycetes</taxon>
        <taxon>Glomerales</taxon>
        <taxon>Glomeraceae</taxon>
        <taxon>Glomus</taxon>
    </lineage>
</organism>
<dbReference type="SUPFAM" id="SSF81901">
    <property type="entry name" value="HCP-like"/>
    <property type="match status" value="1"/>
</dbReference>
<dbReference type="OrthoDB" id="272077at2759"/>
<dbReference type="AlphaFoldDB" id="A0A397SEK2"/>
<dbReference type="GO" id="GO:0007165">
    <property type="term" value="P:signal transduction"/>
    <property type="evidence" value="ECO:0007669"/>
    <property type="project" value="TreeGrafter"/>
</dbReference>
<name>A0A397SEK2_9GLOM</name>
<dbReference type="PANTHER" id="PTHR23257">
    <property type="entry name" value="SERINE-THREONINE PROTEIN KINASE"/>
    <property type="match status" value="1"/>
</dbReference>
<dbReference type="InterPro" id="IPR001245">
    <property type="entry name" value="Ser-Thr/Tyr_kinase_cat_dom"/>
</dbReference>
<feature type="domain" description="Protein kinase" evidence="1">
    <location>
        <begin position="1"/>
        <end position="148"/>
    </location>
</feature>
<dbReference type="EMBL" id="QKYT01000643">
    <property type="protein sequence ID" value="RIA82665.1"/>
    <property type="molecule type" value="Genomic_DNA"/>
</dbReference>
<keyword evidence="2" id="KW-0418">Kinase</keyword>
<dbReference type="Pfam" id="PF08238">
    <property type="entry name" value="Sel1"/>
    <property type="match status" value="3"/>
</dbReference>
<evidence type="ECO:0000259" key="1">
    <source>
        <dbReference type="PROSITE" id="PS50011"/>
    </source>
</evidence>
<dbReference type="InterPro" id="IPR006597">
    <property type="entry name" value="Sel1-like"/>
</dbReference>
<reference evidence="2 3" key="1">
    <citation type="submission" date="2018-06" db="EMBL/GenBank/DDBJ databases">
        <title>Comparative genomics reveals the genomic features of Rhizophagus irregularis, R. cerebriforme, R. diaphanum and Gigaspora rosea, and their symbiotic lifestyle signature.</title>
        <authorList>
            <person name="Morin E."/>
            <person name="San Clemente H."/>
            <person name="Chen E.C.H."/>
            <person name="De La Providencia I."/>
            <person name="Hainaut M."/>
            <person name="Kuo A."/>
            <person name="Kohler A."/>
            <person name="Murat C."/>
            <person name="Tang N."/>
            <person name="Roy S."/>
            <person name="Loubradou J."/>
            <person name="Henrissat B."/>
            <person name="Grigoriev I.V."/>
            <person name="Corradi N."/>
            <person name="Roux C."/>
            <person name="Martin F.M."/>
        </authorList>
    </citation>
    <scope>NUCLEOTIDE SEQUENCE [LARGE SCALE GENOMIC DNA]</scope>
    <source>
        <strain evidence="2 3">DAOM 227022</strain>
    </source>
</reference>
<dbReference type="SUPFAM" id="SSF56112">
    <property type="entry name" value="Protein kinase-like (PK-like)"/>
    <property type="match status" value="1"/>
</dbReference>
<proteinExistence type="predicted"/>
<dbReference type="InterPro" id="IPR011009">
    <property type="entry name" value="Kinase-like_dom_sf"/>
</dbReference>
<keyword evidence="3" id="KW-1185">Reference proteome</keyword>
<dbReference type="Pfam" id="PF07714">
    <property type="entry name" value="PK_Tyr_Ser-Thr"/>
    <property type="match status" value="1"/>
</dbReference>
<dbReference type="InterPro" id="IPR000719">
    <property type="entry name" value="Prot_kinase_dom"/>
</dbReference>
<dbReference type="SMART" id="SM00671">
    <property type="entry name" value="SEL1"/>
    <property type="match status" value="3"/>
</dbReference>
<dbReference type="GO" id="GO:0005524">
    <property type="term" value="F:ATP binding"/>
    <property type="evidence" value="ECO:0007669"/>
    <property type="project" value="InterPro"/>
</dbReference>
<dbReference type="PROSITE" id="PS50011">
    <property type="entry name" value="PROTEIN_KINASE_DOM"/>
    <property type="match status" value="1"/>
</dbReference>
<evidence type="ECO:0000313" key="2">
    <source>
        <dbReference type="EMBL" id="RIA82665.1"/>
    </source>
</evidence>
<sequence>MHRKNIIHRDLHSENILVHQNMIKVADFGLSRRLTDVSTQKDFLGMVPYIDPQYFKPQSNNNHYKANKESDVYSVGVLLWEISSGRKPFESYSDQFQKLALMLEISNGKREIPISNTPINYINIYTRCWQDNPNKRPDMQQVFSDLKLINIDTKLGNGNIMIEDNDKMQIDEDTKLENGIIMIDDNNKMQIDEISTDLIDLNDNEVIVNELLSLHEDSFQKGFDNKVRIQLIKQHIVLKNKNENEVFNYTLDNKNILQNISLLAIFYKYGIGTEKNEIKAFELCKEAVEKGLINAMNNLGYCYQHGIGTEKNKNKAFELYKEAAEKGLIDSIHNLGDYCYYDGIGTEKNEIKAFELYKKAADKGNVYSIKNLV</sequence>
<dbReference type="Proteomes" id="UP000265703">
    <property type="component" value="Unassembled WGS sequence"/>
</dbReference>
<protein>
    <submittedName>
        <fullName evidence="2">Kinase-like domain-containing protein</fullName>
    </submittedName>
</protein>
<dbReference type="InterPro" id="IPR011990">
    <property type="entry name" value="TPR-like_helical_dom_sf"/>
</dbReference>
<gene>
    <name evidence="2" type="ORF">C1645_496856</name>
</gene>
<dbReference type="GO" id="GO:0005737">
    <property type="term" value="C:cytoplasm"/>
    <property type="evidence" value="ECO:0007669"/>
    <property type="project" value="TreeGrafter"/>
</dbReference>
<dbReference type="InterPro" id="IPR050167">
    <property type="entry name" value="Ser_Thr_protein_kinase"/>
</dbReference>
<dbReference type="Gene3D" id="1.25.40.10">
    <property type="entry name" value="Tetratricopeptide repeat domain"/>
    <property type="match status" value="1"/>
</dbReference>
<comment type="caution">
    <text evidence="2">The sequence shown here is derived from an EMBL/GenBank/DDBJ whole genome shotgun (WGS) entry which is preliminary data.</text>
</comment>
<keyword evidence="2" id="KW-0808">Transferase</keyword>